<reference evidence="1" key="1">
    <citation type="journal article" date="2015" name="Genome Announc.">
        <title>Draft Genome Sequence of Bacteroidales Strain TBC1, a Novel Isolate from a Methanogenic Wastewater Treatment System.</title>
        <authorList>
            <person name="Tourlousse D.M."/>
            <person name="Matsuura N."/>
            <person name="Sun L."/>
            <person name="Toyonaga M."/>
            <person name="Kuroda K."/>
            <person name="Ohashi A."/>
            <person name="Cruz R."/>
            <person name="Yamaguchi T."/>
            <person name="Sekiguchi Y."/>
        </authorList>
    </citation>
    <scope>NUCLEOTIDE SEQUENCE [LARGE SCALE GENOMIC DNA]</scope>
    <source>
        <strain evidence="1">TBC1</strain>
    </source>
</reference>
<dbReference type="Proteomes" id="UP000053091">
    <property type="component" value="Unassembled WGS sequence"/>
</dbReference>
<keyword evidence="2" id="KW-1185">Reference proteome</keyword>
<protein>
    <submittedName>
        <fullName evidence="1">Uncharacterized protein</fullName>
    </submittedName>
</protein>
<name>A0A0S7C2Q9_9BACT</name>
<accession>A0A0S7C2Q9</accession>
<proteinExistence type="predicted"/>
<evidence type="ECO:0000313" key="1">
    <source>
        <dbReference type="EMBL" id="GAP43139.1"/>
    </source>
</evidence>
<dbReference type="EMBL" id="DF968182">
    <property type="protein sequence ID" value="GAP43139.1"/>
    <property type="molecule type" value="Genomic_DNA"/>
</dbReference>
<evidence type="ECO:0000313" key="2">
    <source>
        <dbReference type="Proteomes" id="UP000053091"/>
    </source>
</evidence>
<gene>
    <name evidence="1" type="ORF">TBC1_111281</name>
</gene>
<dbReference type="STRING" id="1678841.TBC1_111281"/>
<dbReference type="AlphaFoldDB" id="A0A0S7C2Q9"/>
<sequence length="43" mass="4933">MIYFIISLGLPAPNTYIFHIFIEAKILGIRVRHIKPGIFSFNA</sequence>
<organism evidence="1">
    <name type="scientific">Lentimicrobium saccharophilum</name>
    <dbReference type="NCBI Taxonomy" id="1678841"/>
    <lineage>
        <taxon>Bacteria</taxon>
        <taxon>Pseudomonadati</taxon>
        <taxon>Bacteroidota</taxon>
        <taxon>Bacteroidia</taxon>
        <taxon>Bacteroidales</taxon>
        <taxon>Lentimicrobiaceae</taxon>
        <taxon>Lentimicrobium</taxon>
    </lineage>
</organism>